<organism evidence="6">
    <name type="scientific">Sesamum radiatum</name>
    <name type="common">Black benniseed</name>
    <dbReference type="NCBI Taxonomy" id="300843"/>
    <lineage>
        <taxon>Eukaryota</taxon>
        <taxon>Viridiplantae</taxon>
        <taxon>Streptophyta</taxon>
        <taxon>Embryophyta</taxon>
        <taxon>Tracheophyta</taxon>
        <taxon>Spermatophyta</taxon>
        <taxon>Magnoliopsida</taxon>
        <taxon>eudicotyledons</taxon>
        <taxon>Gunneridae</taxon>
        <taxon>Pentapetalae</taxon>
        <taxon>asterids</taxon>
        <taxon>lamiids</taxon>
        <taxon>Lamiales</taxon>
        <taxon>Pedaliaceae</taxon>
        <taxon>Sesamum</taxon>
    </lineage>
</organism>
<dbReference type="GO" id="GO:0005975">
    <property type="term" value="P:carbohydrate metabolic process"/>
    <property type="evidence" value="ECO:0007669"/>
    <property type="project" value="InterPro"/>
</dbReference>
<dbReference type="InterPro" id="IPR033132">
    <property type="entry name" value="GH_1_N_CS"/>
</dbReference>
<feature type="compositionally biased region" description="Basic and acidic residues" evidence="5">
    <location>
        <begin position="474"/>
        <end position="484"/>
    </location>
</feature>
<evidence type="ECO:0000256" key="5">
    <source>
        <dbReference type="SAM" id="MobiDB-lite"/>
    </source>
</evidence>
<proteinExistence type="inferred from homology"/>
<sequence length="490" mass="55485">MQAKNGAVKSASKKHLRDSGDISRSDFPEGFIFGTGTSAYQVEGAAAKGGRSISVWDDMTLRTPGLISDGSNGNVACDAYHKYKDDIKLMKQMGFDGYRFSISWPRVLPGMTPFVTLFHWDLPNCLQLEYGGMISDQIVNDFVEFAELCFQEFGDRVKFWTTFNEPWSYIVHGYTVGDDFRKDDPTSIDSTVSQRSSQTSRMNLPANRLSKRVRRFDTTTQTTSDTWFPVNDPAKDAYTAARNLLLCHSAAAKSYREKFRTYQNGTIGIVLNSSCHYAYDSTSQADQQAVQRAFDFMLGWFLEPVIYGQFPSSMLDAAGDNIVPFSDDEKEGLAGSVDWVGLNYYTADFVAYEKDPPGVGYPADQHCIYSWVADNNDYTLTAKQACVDPTRIQYFQEHLAALLQAIQDLNFDVRGFFAWSYCDNFEWTTGYTSRFGIIYTDYVNDLTRYMKNSAFWFTKFLRPSLPTLPALDKGQVEKDPEPVSKKRRAT</sequence>
<dbReference type="Gene3D" id="3.20.20.80">
    <property type="entry name" value="Glycosidases"/>
    <property type="match status" value="2"/>
</dbReference>
<evidence type="ECO:0000256" key="4">
    <source>
        <dbReference type="RuleBase" id="RU003690"/>
    </source>
</evidence>
<reference evidence="6" key="2">
    <citation type="journal article" date="2024" name="Plant">
        <title>Genomic evolution and insights into agronomic trait innovations of Sesamum species.</title>
        <authorList>
            <person name="Miao H."/>
            <person name="Wang L."/>
            <person name="Qu L."/>
            <person name="Liu H."/>
            <person name="Sun Y."/>
            <person name="Le M."/>
            <person name="Wang Q."/>
            <person name="Wei S."/>
            <person name="Zheng Y."/>
            <person name="Lin W."/>
            <person name="Duan Y."/>
            <person name="Cao H."/>
            <person name="Xiong S."/>
            <person name="Wang X."/>
            <person name="Wei L."/>
            <person name="Li C."/>
            <person name="Ma Q."/>
            <person name="Ju M."/>
            <person name="Zhao R."/>
            <person name="Li G."/>
            <person name="Mu C."/>
            <person name="Tian Q."/>
            <person name="Mei H."/>
            <person name="Zhang T."/>
            <person name="Gao T."/>
            <person name="Zhang H."/>
        </authorList>
    </citation>
    <scope>NUCLEOTIDE SEQUENCE</scope>
    <source>
        <strain evidence="6">G02</strain>
    </source>
</reference>
<evidence type="ECO:0000256" key="3">
    <source>
        <dbReference type="ARBA" id="ARBA00023295"/>
    </source>
</evidence>
<comment type="similarity">
    <text evidence="1 4">Belongs to the glycosyl hydrolase 1 family.</text>
</comment>
<keyword evidence="2" id="KW-0378">Hydrolase</keyword>
<dbReference type="Pfam" id="PF00232">
    <property type="entry name" value="Glyco_hydro_1"/>
    <property type="match status" value="4"/>
</dbReference>
<dbReference type="AlphaFoldDB" id="A0AAW2WH39"/>
<dbReference type="PANTHER" id="PTHR10353">
    <property type="entry name" value="GLYCOSYL HYDROLASE"/>
    <property type="match status" value="1"/>
</dbReference>
<dbReference type="GO" id="GO:0008422">
    <property type="term" value="F:beta-glucosidase activity"/>
    <property type="evidence" value="ECO:0007669"/>
    <property type="project" value="TreeGrafter"/>
</dbReference>
<feature type="region of interest" description="Disordered" evidence="5">
    <location>
        <begin position="471"/>
        <end position="490"/>
    </location>
</feature>
<reference evidence="6" key="1">
    <citation type="submission" date="2020-06" db="EMBL/GenBank/DDBJ databases">
        <authorList>
            <person name="Li T."/>
            <person name="Hu X."/>
            <person name="Zhang T."/>
            <person name="Song X."/>
            <person name="Zhang H."/>
            <person name="Dai N."/>
            <person name="Sheng W."/>
            <person name="Hou X."/>
            <person name="Wei L."/>
        </authorList>
    </citation>
    <scope>NUCLEOTIDE SEQUENCE</scope>
    <source>
        <strain evidence="6">G02</strain>
        <tissue evidence="6">Leaf</tissue>
    </source>
</reference>
<keyword evidence="3" id="KW-0326">Glycosidase</keyword>
<dbReference type="SUPFAM" id="SSF51445">
    <property type="entry name" value="(Trans)glycosidases"/>
    <property type="match status" value="1"/>
</dbReference>
<comment type="caution">
    <text evidence="6">The sequence shown here is derived from an EMBL/GenBank/DDBJ whole genome shotgun (WGS) entry which is preliminary data.</text>
</comment>
<feature type="region of interest" description="Disordered" evidence="5">
    <location>
        <begin position="1"/>
        <end position="22"/>
    </location>
</feature>
<dbReference type="InterPro" id="IPR017853">
    <property type="entry name" value="GH"/>
</dbReference>
<evidence type="ECO:0000313" key="6">
    <source>
        <dbReference type="EMBL" id="KAL0440748.1"/>
    </source>
</evidence>
<dbReference type="InterPro" id="IPR001360">
    <property type="entry name" value="Glyco_hydro_1"/>
</dbReference>
<dbReference type="PROSITE" id="PS00653">
    <property type="entry name" value="GLYCOSYL_HYDROL_F1_2"/>
    <property type="match status" value="1"/>
</dbReference>
<accession>A0AAW2WH39</accession>
<dbReference type="EMBL" id="JACGWJ010000001">
    <property type="protein sequence ID" value="KAL0440748.1"/>
    <property type="molecule type" value="Genomic_DNA"/>
</dbReference>
<name>A0AAW2WH39_SESRA</name>
<dbReference type="PRINTS" id="PR00131">
    <property type="entry name" value="GLHYDRLASE1"/>
</dbReference>
<gene>
    <name evidence="6" type="ORF">Sradi_0013700</name>
</gene>
<protein>
    <submittedName>
        <fullName evidence="6">Raucaffricine-O-beta-D-glucosidase</fullName>
    </submittedName>
</protein>
<evidence type="ECO:0000256" key="2">
    <source>
        <dbReference type="ARBA" id="ARBA00022801"/>
    </source>
</evidence>
<dbReference type="PANTHER" id="PTHR10353:SF137">
    <property type="entry name" value="MYROSINASE 3-RELATED"/>
    <property type="match status" value="1"/>
</dbReference>
<evidence type="ECO:0000256" key="1">
    <source>
        <dbReference type="ARBA" id="ARBA00010838"/>
    </source>
</evidence>